<organism evidence="2 3">
    <name type="scientific">Amycolatopsis carbonis</name>
    <dbReference type="NCBI Taxonomy" id="715471"/>
    <lineage>
        <taxon>Bacteria</taxon>
        <taxon>Bacillati</taxon>
        <taxon>Actinomycetota</taxon>
        <taxon>Actinomycetes</taxon>
        <taxon>Pseudonocardiales</taxon>
        <taxon>Pseudonocardiaceae</taxon>
        <taxon>Amycolatopsis</taxon>
    </lineage>
</organism>
<dbReference type="EMBL" id="CP127294">
    <property type="protein sequence ID" value="WIX77000.1"/>
    <property type="molecule type" value="Genomic_DNA"/>
</dbReference>
<name>A0A9Y2IAU1_9PSEU</name>
<dbReference type="InterPro" id="IPR038109">
    <property type="entry name" value="DNA_bind_recomb_sf"/>
</dbReference>
<evidence type="ECO:0000313" key="2">
    <source>
        <dbReference type="EMBL" id="WIX77000.1"/>
    </source>
</evidence>
<reference evidence="2 3" key="1">
    <citation type="submission" date="2023-06" db="EMBL/GenBank/DDBJ databases">
        <authorList>
            <person name="Oyuntsetseg B."/>
            <person name="Kim S.B."/>
        </authorList>
    </citation>
    <scope>NUCLEOTIDE SEQUENCE [LARGE SCALE GENOMIC DNA]</scope>
    <source>
        <strain evidence="2 3">2-15</strain>
    </source>
</reference>
<dbReference type="Gene3D" id="3.90.1750.20">
    <property type="entry name" value="Putative Large Serine Recombinase, Chain B, Domain 2"/>
    <property type="match status" value="1"/>
</dbReference>
<protein>
    <submittedName>
        <fullName evidence="2">Recombinase family protein</fullName>
    </submittedName>
</protein>
<dbReference type="PANTHER" id="PTHR30461">
    <property type="entry name" value="DNA-INVERTASE FROM LAMBDOID PROPHAGE"/>
    <property type="match status" value="1"/>
</dbReference>
<dbReference type="Gene3D" id="3.40.50.1390">
    <property type="entry name" value="Resolvase, N-terminal catalytic domain"/>
    <property type="match status" value="1"/>
</dbReference>
<dbReference type="Proteomes" id="UP001236014">
    <property type="component" value="Chromosome"/>
</dbReference>
<dbReference type="GO" id="GO:0003677">
    <property type="term" value="F:DNA binding"/>
    <property type="evidence" value="ECO:0007669"/>
    <property type="project" value="InterPro"/>
</dbReference>
<gene>
    <name evidence="2" type="ORF">QRX50_37135</name>
</gene>
<proteinExistence type="predicted"/>
<dbReference type="InterPro" id="IPR011109">
    <property type="entry name" value="DNA_bind_recombinase_dom"/>
</dbReference>
<dbReference type="Pfam" id="PF07508">
    <property type="entry name" value="Recombinase"/>
    <property type="match status" value="1"/>
</dbReference>
<dbReference type="InterPro" id="IPR036162">
    <property type="entry name" value="Resolvase-like_N_sf"/>
</dbReference>
<dbReference type="Pfam" id="PF00239">
    <property type="entry name" value="Resolvase"/>
    <property type="match status" value="1"/>
</dbReference>
<evidence type="ECO:0000313" key="3">
    <source>
        <dbReference type="Proteomes" id="UP001236014"/>
    </source>
</evidence>
<dbReference type="InterPro" id="IPR050639">
    <property type="entry name" value="SSR_resolvase"/>
</dbReference>
<dbReference type="InterPro" id="IPR006119">
    <property type="entry name" value="Resolv_N"/>
</dbReference>
<accession>A0A9Y2IAU1</accession>
<dbReference type="SMART" id="SM00857">
    <property type="entry name" value="Resolvase"/>
    <property type="match status" value="1"/>
</dbReference>
<dbReference type="SUPFAM" id="SSF53041">
    <property type="entry name" value="Resolvase-like"/>
    <property type="match status" value="1"/>
</dbReference>
<feature type="domain" description="Recombinase" evidence="1">
    <location>
        <begin position="192"/>
        <end position="353"/>
    </location>
</feature>
<keyword evidence="3" id="KW-1185">Reference proteome</keyword>
<dbReference type="PROSITE" id="PS51737">
    <property type="entry name" value="RECOMBINASE_DNA_BIND"/>
    <property type="match status" value="1"/>
</dbReference>
<dbReference type="PANTHER" id="PTHR30461:SF23">
    <property type="entry name" value="DNA RECOMBINASE-RELATED"/>
    <property type="match status" value="1"/>
</dbReference>
<dbReference type="RefSeq" id="WP_285967742.1">
    <property type="nucleotide sequence ID" value="NZ_CP127294.1"/>
</dbReference>
<dbReference type="KEGG" id="acab:QRX50_37135"/>
<dbReference type="AlphaFoldDB" id="A0A9Y2IAU1"/>
<dbReference type="GO" id="GO:0000150">
    <property type="term" value="F:DNA strand exchange activity"/>
    <property type="evidence" value="ECO:0007669"/>
    <property type="project" value="InterPro"/>
</dbReference>
<sequence>MTAEISSDPWSTLDDILGLEVDDPVDDGIGELAVYGRCSTEDNQDPETSRGWQFGNARKFVEPLGGRVVAEFFDIGQSRSVPWDRRTEAARLLAELKNPRRTWNAVVVGEGTRCWFGNQFSLIAPRFAAYGVDLWVPELGGKYDARNPSHKMLMSVLGGMSESERQHVQARVRAAMDAQVVNEGRHQGGRAPYGYVVVDGGPHPNPRKAAEGFRLRVLAIDDEAAGVVRRIFAEYLKGVGDRAIAKGLNEDGVPCPSERRRDQNRHRLADGWQGSTVRSILENPRYTGYAIFGRWTKHETLLNPDDVSAGHVVRFRRVEPERVVRSRRPAHPEIVSVETFTQAQLVRRSRAAGGMRGIAKLDRDRSAAKHTYLLKGLVRCEICTRKMQGAAIRKGVYYRCIARTLAPGSAALADHPKTVNLREDVVTPPINDWLCRVFDPANRDETVAALVGAQGGQPGTGRDAVEKRLKDAEGRLRRHQAAIEAGVDPAALVDAMNIAQAERQAAKEELQHLPEAQTLNVAEVYAMLDQLGDVARHLNSRNPDRIMQVYRDLGLQVVYNNKKEAVVVTASPRVVNVCVRGGT</sequence>
<evidence type="ECO:0000259" key="1">
    <source>
        <dbReference type="PROSITE" id="PS51737"/>
    </source>
</evidence>